<dbReference type="EMBL" id="JAYDCJ010000003">
    <property type="protein sequence ID" value="MEA1081124.1"/>
    <property type="molecule type" value="Genomic_DNA"/>
</dbReference>
<evidence type="ECO:0000313" key="6">
    <source>
        <dbReference type="EMBL" id="MEA1081124.1"/>
    </source>
</evidence>
<dbReference type="RefSeq" id="WP_322855598.1">
    <property type="nucleotide sequence ID" value="NZ_JAYDCJ010000003.1"/>
</dbReference>
<dbReference type="PRINTS" id="PR00039">
    <property type="entry name" value="HTHLYSR"/>
</dbReference>
<comment type="similarity">
    <text evidence="1">Belongs to the LysR transcriptional regulatory family.</text>
</comment>
<dbReference type="SUPFAM" id="SSF46785">
    <property type="entry name" value="Winged helix' DNA-binding domain"/>
    <property type="match status" value="1"/>
</dbReference>
<evidence type="ECO:0000259" key="5">
    <source>
        <dbReference type="PROSITE" id="PS50931"/>
    </source>
</evidence>
<keyword evidence="7" id="KW-1185">Reference proteome</keyword>
<dbReference type="SUPFAM" id="SSF53850">
    <property type="entry name" value="Periplasmic binding protein-like II"/>
    <property type="match status" value="1"/>
</dbReference>
<reference evidence="6 7" key="1">
    <citation type="submission" date="2023-12" db="EMBL/GenBank/DDBJ databases">
        <title>Marinobacter qingdaonensis sp. nov., isolated from the intertidal sediment of Qingdao, PR China.</title>
        <authorList>
            <person name="Li Y."/>
        </authorList>
    </citation>
    <scope>NUCLEOTIDE SEQUENCE [LARGE SCALE GENOMIC DNA]</scope>
    <source>
        <strain evidence="6 7">ASW11-75</strain>
    </source>
</reference>
<organism evidence="6 7">
    <name type="scientific">Marinobacter qingdaonensis</name>
    <dbReference type="NCBI Taxonomy" id="3108486"/>
    <lineage>
        <taxon>Bacteria</taxon>
        <taxon>Pseudomonadati</taxon>
        <taxon>Pseudomonadota</taxon>
        <taxon>Gammaproteobacteria</taxon>
        <taxon>Pseudomonadales</taxon>
        <taxon>Marinobacteraceae</taxon>
        <taxon>Marinobacter</taxon>
    </lineage>
</organism>
<dbReference type="InterPro" id="IPR036388">
    <property type="entry name" value="WH-like_DNA-bd_sf"/>
</dbReference>
<dbReference type="Proteomes" id="UP001305746">
    <property type="component" value="Unassembled WGS sequence"/>
</dbReference>
<proteinExistence type="inferred from homology"/>
<feature type="domain" description="HTH lysR-type" evidence="5">
    <location>
        <begin position="2"/>
        <end position="59"/>
    </location>
</feature>
<gene>
    <name evidence="6" type="ORF">U5822_10615</name>
</gene>
<dbReference type="PANTHER" id="PTHR30126">
    <property type="entry name" value="HTH-TYPE TRANSCRIPTIONAL REGULATOR"/>
    <property type="match status" value="1"/>
</dbReference>
<dbReference type="Pfam" id="PF03466">
    <property type="entry name" value="LysR_substrate"/>
    <property type="match status" value="1"/>
</dbReference>
<sequence length="300" mass="32933">MINPVWLRSFCTLVEVGHFTRTAERLHMTQSGVSQHVRKLEERLGQSLLIRDGKQFTLTDAGTRLYREAGAIVAALSDLDRRIGADPAYEGVVRVMSPGSVGLKLYPHLLALQQRHPGLSIDYRFAPNSDVELALAEYRVDVGIMTKPSSRNEVGFKPVGEEPLLLVTPTSLVEPSWDRLMALGFIDHPDGAHHAGLLLGANFPEFHHSNQFPLAGFSNQISLILEPVSRGLGFTVLPAYAVEAFGRPDRVRTHRLANPASETLFLSFRRNQPLANRVRTVITTMGEGLGLGAGESGQIV</sequence>
<evidence type="ECO:0000313" key="7">
    <source>
        <dbReference type="Proteomes" id="UP001305746"/>
    </source>
</evidence>
<evidence type="ECO:0000256" key="1">
    <source>
        <dbReference type="ARBA" id="ARBA00009437"/>
    </source>
</evidence>
<dbReference type="InterPro" id="IPR036390">
    <property type="entry name" value="WH_DNA-bd_sf"/>
</dbReference>
<evidence type="ECO:0000256" key="3">
    <source>
        <dbReference type="ARBA" id="ARBA00023125"/>
    </source>
</evidence>
<protein>
    <submittedName>
        <fullName evidence="6">LysR family transcriptional regulator</fullName>
    </submittedName>
</protein>
<dbReference type="CDD" id="cd05466">
    <property type="entry name" value="PBP2_LTTR_substrate"/>
    <property type="match status" value="1"/>
</dbReference>
<dbReference type="Gene3D" id="1.10.10.10">
    <property type="entry name" value="Winged helix-like DNA-binding domain superfamily/Winged helix DNA-binding domain"/>
    <property type="match status" value="1"/>
</dbReference>
<accession>A0ABU5NZ85</accession>
<keyword evidence="4" id="KW-0804">Transcription</keyword>
<evidence type="ECO:0000256" key="2">
    <source>
        <dbReference type="ARBA" id="ARBA00023015"/>
    </source>
</evidence>
<name>A0ABU5NZ85_9GAMM</name>
<dbReference type="PANTHER" id="PTHR30126:SF99">
    <property type="entry name" value="TRANSCRIPTIONAL REGULATOR LYSR FAMILY"/>
    <property type="match status" value="1"/>
</dbReference>
<comment type="caution">
    <text evidence="6">The sequence shown here is derived from an EMBL/GenBank/DDBJ whole genome shotgun (WGS) entry which is preliminary data.</text>
</comment>
<dbReference type="PROSITE" id="PS50931">
    <property type="entry name" value="HTH_LYSR"/>
    <property type="match status" value="1"/>
</dbReference>
<keyword evidence="2" id="KW-0805">Transcription regulation</keyword>
<keyword evidence="3" id="KW-0238">DNA-binding</keyword>
<dbReference type="Gene3D" id="3.40.190.10">
    <property type="entry name" value="Periplasmic binding protein-like II"/>
    <property type="match status" value="2"/>
</dbReference>
<dbReference type="Pfam" id="PF00126">
    <property type="entry name" value="HTH_1"/>
    <property type="match status" value="1"/>
</dbReference>
<evidence type="ECO:0000256" key="4">
    <source>
        <dbReference type="ARBA" id="ARBA00023163"/>
    </source>
</evidence>
<dbReference type="InterPro" id="IPR005119">
    <property type="entry name" value="LysR_subst-bd"/>
</dbReference>
<dbReference type="InterPro" id="IPR000847">
    <property type="entry name" value="LysR_HTH_N"/>
</dbReference>